<dbReference type="PANTHER" id="PTHR11877">
    <property type="entry name" value="HYDROXYMETHYLGLUTARYL-COA SYNTHASE"/>
    <property type="match status" value="1"/>
</dbReference>
<evidence type="ECO:0008006" key="8">
    <source>
        <dbReference type="Google" id="ProtNLM"/>
    </source>
</evidence>
<feature type="domain" description="Chalcone/stilbene synthase C-terminal" evidence="5">
    <location>
        <begin position="312"/>
        <end position="365"/>
    </location>
</feature>
<dbReference type="Pfam" id="PF00195">
    <property type="entry name" value="Chal_sti_synt_N"/>
    <property type="match status" value="1"/>
</dbReference>
<evidence type="ECO:0000259" key="4">
    <source>
        <dbReference type="Pfam" id="PF00195"/>
    </source>
</evidence>
<evidence type="ECO:0000256" key="2">
    <source>
        <dbReference type="ARBA" id="ARBA00022679"/>
    </source>
</evidence>
<name>A0A1V6Q379_9EURO</name>
<reference evidence="7" key="1">
    <citation type="journal article" date="2017" name="Nat. Microbiol.">
        <title>Global analysis of biosynthetic gene clusters reveals vast potential of secondary metabolite production in Penicillium species.</title>
        <authorList>
            <person name="Nielsen J.C."/>
            <person name="Grijseels S."/>
            <person name="Prigent S."/>
            <person name="Ji B."/>
            <person name="Dainat J."/>
            <person name="Nielsen K.F."/>
            <person name="Frisvad J.C."/>
            <person name="Workman M."/>
            <person name="Nielsen J."/>
        </authorList>
    </citation>
    <scope>NUCLEOTIDE SEQUENCE [LARGE SCALE GENOMIC DNA]</scope>
    <source>
        <strain evidence="7">IBT 31811</strain>
    </source>
</reference>
<dbReference type="SUPFAM" id="SSF53901">
    <property type="entry name" value="Thiolase-like"/>
    <property type="match status" value="2"/>
</dbReference>
<accession>A0A1V6Q379</accession>
<evidence type="ECO:0000256" key="1">
    <source>
        <dbReference type="ARBA" id="ARBA00005531"/>
    </source>
</evidence>
<proteinExistence type="inferred from homology"/>
<evidence type="ECO:0000313" key="7">
    <source>
        <dbReference type="Proteomes" id="UP000191672"/>
    </source>
</evidence>
<dbReference type="EMBL" id="MDYN01000016">
    <property type="protein sequence ID" value="OQD83467.1"/>
    <property type="molecule type" value="Genomic_DNA"/>
</dbReference>
<dbReference type="GO" id="GO:0030639">
    <property type="term" value="P:polyketide biosynthetic process"/>
    <property type="evidence" value="ECO:0007669"/>
    <property type="project" value="TreeGrafter"/>
</dbReference>
<feature type="domain" description="Chalcone/stilbene synthase N-terminal" evidence="4">
    <location>
        <begin position="67"/>
        <end position="218"/>
    </location>
</feature>
<dbReference type="InterPro" id="IPR016039">
    <property type="entry name" value="Thiolase-like"/>
</dbReference>
<evidence type="ECO:0000313" key="6">
    <source>
        <dbReference type="EMBL" id="OQD83467.1"/>
    </source>
</evidence>
<dbReference type="InterPro" id="IPR011141">
    <property type="entry name" value="Polyketide_synthase_type-III"/>
</dbReference>
<dbReference type="GO" id="GO:0016747">
    <property type="term" value="F:acyltransferase activity, transferring groups other than amino-acyl groups"/>
    <property type="evidence" value="ECO:0007669"/>
    <property type="project" value="InterPro"/>
</dbReference>
<dbReference type="PANTHER" id="PTHR11877:SF46">
    <property type="entry name" value="TYPE III POLYKETIDE SYNTHASE A"/>
    <property type="match status" value="1"/>
</dbReference>
<dbReference type="InterPro" id="IPR012328">
    <property type="entry name" value="Chalcone/stilbene_synt_C"/>
</dbReference>
<dbReference type="InterPro" id="IPR001099">
    <property type="entry name" value="Chalcone/stilbene_synt_N"/>
</dbReference>
<protein>
    <recommendedName>
        <fullName evidence="8">Chalcone/stilbene synthase N-terminal domain-containing protein</fullName>
    </recommendedName>
</protein>
<keyword evidence="2 3" id="KW-0808">Transferase</keyword>
<evidence type="ECO:0000259" key="5">
    <source>
        <dbReference type="Pfam" id="PF02797"/>
    </source>
</evidence>
<dbReference type="Gene3D" id="3.40.47.10">
    <property type="match status" value="2"/>
</dbReference>
<evidence type="ECO:0000256" key="3">
    <source>
        <dbReference type="RuleBase" id="RU003633"/>
    </source>
</evidence>
<gene>
    <name evidence="6" type="ORF">PENANT_c016G02804</name>
</gene>
<dbReference type="PIRSF" id="PIRSF000451">
    <property type="entry name" value="PKS_III"/>
    <property type="match status" value="1"/>
</dbReference>
<dbReference type="Proteomes" id="UP000191672">
    <property type="component" value="Unassembled WGS sequence"/>
</dbReference>
<comment type="similarity">
    <text evidence="1 3">Belongs to the thiolase-like superfamily. Chalcone/stilbene synthases family.</text>
</comment>
<sequence length="415" mass="45063">MVSKSALYITGLGSQYPPYLMAPEKLDDLAERFGDTSSPGIKKLLQINRSTGIQTRSAIHSYEDGFATQEGPPSAKELDEFFRQAGVDLAVQACQKALQEACIDPEHITHTVGVTCTNHGSPGYDLLVARQVGLSPQVDRMLLHGVGCAGGLSIMRAAAQIASGASLRRKPARILAFACELCTPNFRNELVHAEKCAHPDRVCIAGALFSDAAAAFVLCNEYAMANDENVTPVFELVEWGTSLIPDTIEHLSFYADIDGYRTVLSRNVSTYAKNAISPMFERLLPSYVEQVSSLPGVEGETLQISLGPSEFDWALHPGGQAIINGAQRVLKLTDDQLQACRDIYRTRGNSSSASVLIVLDRARTLEALVILGLDVLLRMHYKVPPVSKVVSLNWDSQISAANQQFQLFDVPASLV</sequence>
<comment type="caution">
    <text evidence="6">The sequence shown here is derived from an EMBL/GenBank/DDBJ whole genome shotgun (WGS) entry which is preliminary data.</text>
</comment>
<keyword evidence="7" id="KW-1185">Reference proteome</keyword>
<dbReference type="STRING" id="416450.A0A1V6Q379"/>
<organism evidence="6 7">
    <name type="scientific">Penicillium antarcticum</name>
    <dbReference type="NCBI Taxonomy" id="416450"/>
    <lineage>
        <taxon>Eukaryota</taxon>
        <taxon>Fungi</taxon>
        <taxon>Dikarya</taxon>
        <taxon>Ascomycota</taxon>
        <taxon>Pezizomycotina</taxon>
        <taxon>Eurotiomycetes</taxon>
        <taxon>Eurotiomycetidae</taxon>
        <taxon>Eurotiales</taxon>
        <taxon>Aspergillaceae</taxon>
        <taxon>Penicillium</taxon>
    </lineage>
</organism>
<dbReference type="Pfam" id="PF02797">
    <property type="entry name" value="Chal_sti_synt_C"/>
    <property type="match status" value="1"/>
</dbReference>
<keyword evidence="3" id="KW-0012">Acyltransferase</keyword>
<dbReference type="AlphaFoldDB" id="A0A1V6Q379"/>